<feature type="compositionally biased region" description="Polar residues" evidence="1">
    <location>
        <begin position="96"/>
        <end position="106"/>
    </location>
</feature>
<dbReference type="VEuPathDB" id="VectorBase:LOC119186308"/>
<protein>
    <submittedName>
        <fullName evidence="2">Uncharacterized protein</fullName>
    </submittedName>
</protein>
<evidence type="ECO:0000256" key="1">
    <source>
        <dbReference type="SAM" id="MobiDB-lite"/>
    </source>
</evidence>
<evidence type="ECO:0000313" key="2">
    <source>
        <dbReference type="EMBL" id="KAH8034109.1"/>
    </source>
</evidence>
<reference evidence="2" key="2">
    <citation type="submission" date="2021-09" db="EMBL/GenBank/DDBJ databases">
        <authorList>
            <person name="Jia N."/>
            <person name="Wang J."/>
            <person name="Shi W."/>
            <person name="Du L."/>
            <person name="Sun Y."/>
            <person name="Zhan W."/>
            <person name="Jiang J."/>
            <person name="Wang Q."/>
            <person name="Zhang B."/>
            <person name="Ji P."/>
            <person name="Sakyi L.B."/>
            <person name="Cui X."/>
            <person name="Yuan T."/>
            <person name="Jiang B."/>
            <person name="Yang W."/>
            <person name="Lam T.T.-Y."/>
            <person name="Chang Q."/>
            <person name="Ding S."/>
            <person name="Wang X."/>
            <person name="Zhu J."/>
            <person name="Ruan X."/>
            <person name="Zhao L."/>
            <person name="Wei J."/>
            <person name="Que T."/>
            <person name="Du C."/>
            <person name="Cheng J."/>
            <person name="Dai P."/>
            <person name="Han X."/>
            <person name="Huang E."/>
            <person name="Gao Y."/>
            <person name="Liu J."/>
            <person name="Shao H."/>
            <person name="Ye R."/>
            <person name="Li L."/>
            <person name="Wei W."/>
            <person name="Wang X."/>
            <person name="Wang C."/>
            <person name="Huo Q."/>
            <person name="Li W."/>
            <person name="Guo W."/>
            <person name="Chen H."/>
            <person name="Chen S."/>
            <person name="Zhou L."/>
            <person name="Zhou L."/>
            <person name="Ni X."/>
            <person name="Tian J."/>
            <person name="Zhou Y."/>
            <person name="Sheng Y."/>
            <person name="Liu T."/>
            <person name="Pan Y."/>
            <person name="Xia L."/>
            <person name="Li J."/>
            <person name="Zhao F."/>
            <person name="Cao W."/>
        </authorList>
    </citation>
    <scope>NUCLEOTIDE SEQUENCE</scope>
    <source>
        <strain evidence="2">Rmic-2018</strain>
        <tissue evidence="2">Larvae</tissue>
    </source>
</reference>
<reference evidence="2" key="1">
    <citation type="journal article" date="2020" name="Cell">
        <title>Large-Scale Comparative Analyses of Tick Genomes Elucidate Their Genetic Diversity and Vector Capacities.</title>
        <authorList>
            <consortium name="Tick Genome and Microbiome Consortium (TIGMIC)"/>
            <person name="Jia N."/>
            <person name="Wang J."/>
            <person name="Shi W."/>
            <person name="Du L."/>
            <person name="Sun Y."/>
            <person name="Zhan W."/>
            <person name="Jiang J.F."/>
            <person name="Wang Q."/>
            <person name="Zhang B."/>
            <person name="Ji P."/>
            <person name="Bell-Sakyi L."/>
            <person name="Cui X.M."/>
            <person name="Yuan T.T."/>
            <person name="Jiang B.G."/>
            <person name="Yang W.F."/>
            <person name="Lam T.T."/>
            <person name="Chang Q.C."/>
            <person name="Ding S.J."/>
            <person name="Wang X.J."/>
            <person name="Zhu J.G."/>
            <person name="Ruan X.D."/>
            <person name="Zhao L."/>
            <person name="Wei J.T."/>
            <person name="Ye R.Z."/>
            <person name="Que T.C."/>
            <person name="Du C.H."/>
            <person name="Zhou Y.H."/>
            <person name="Cheng J.X."/>
            <person name="Dai P.F."/>
            <person name="Guo W.B."/>
            <person name="Han X.H."/>
            <person name="Huang E.J."/>
            <person name="Li L.F."/>
            <person name="Wei W."/>
            <person name="Gao Y.C."/>
            <person name="Liu J.Z."/>
            <person name="Shao H.Z."/>
            <person name="Wang X."/>
            <person name="Wang C.C."/>
            <person name="Yang T.C."/>
            <person name="Huo Q.B."/>
            <person name="Li W."/>
            <person name="Chen H.Y."/>
            <person name="Chen S.E."/>
            <person name="Zhou L.G."/>
            <person name="Ni X.B."/>
            <person name="Tian J.H."/>
            <person name="Sheng Y."/>
            <person name="Liu T."/>
            <person name="Pan Y.S."/>
            <person name="Xia L.Y."/>
            <person name="Li J."/>
            <person name="Zhao F."/>
            <person name="Cao W.C."/>
        </authorList>
    </citation>
    <scope>NUCLEOTIDE SEQUENCE</scope>
    <source>
        <strain evidence="2">Rmic-2018</strain>
    </source>
</reference>
<feature type="compositionally biased region" description="Polar residues" evidence="1">
    <location>
        <begin position="275"/>
        <end position="284"/>
    </location>
</feature>
<accession>A0A9J6EJ01</accession>
<gene>
    <name evidence="2" type="ORF">HPB51_020126</name>
</gene>
<name>A0A9J6EJ01_RHIMP</name>
<organism evidence="2 3">
    <name type="scientific">Rhipicephalus microplus</name>
    <name type="common">Cattle tick</name>
    <name type="synonym">Boophilus microplus</name>
    <dbReference type="NCBI Taxonomy" id="6941"/>
    <lineage>
        <taxon>Eukaryota</taxon>
        <taxon>Metazoa</taxon>
        <taxon>Ecdysozoa</taxon>
        <taxon>Arthropoda</taxon>
        <taxon>Chelicerata</taxon>
        <taxon>Arachnida</taxon>
        <taxon>Acari</taxon>
        <taxon>Parasitiformes</taxon>
        <taxon>Ixodida</taxon>
        <taxon>Ixodoidea</taxon>
        <taxon>Ixodidae</taxon>
        <taxon>Rhipicephalinae</taxon>
        <taxon>Rhipicephalus</taxon>
        <taxon>Boophilus</taxon>
    </lineage>
</organism>
<proteinExistence type="predicted"/>
<feature type="compositionally biased region" description="Basic and acidic residues" evidence="1">
    <location>
        <begin position="348"/>
        <end position="358"/>
    </location>
</feature>
<dbReference type="EMBL" id="JABSTU010000004">
    <property type="protein sequence ID" value="KAH8034109.1"/>
    <property type="molecule type" value="Genomic_DNA"/>
</dbReference>
<comment type="caution">
    <text evidence="2">The sequence shown here is derived from an EMBL/GenBank/DDBJ whole genome shotgun (WGS) entry which is preliminary data.</text>
</comment>
<feature type="region of interest" description="Disordered" evidence="1">
    <location>
        <begin position="66"/>
        <end position="135"/>
    </location>
</feature>
<dbReference type="AlphaFoldDB" id="A0A9J6EJ01"/>
<keyword evidence="3" id="KW-1185">Reference proteome</keyword>
<evidence type="ECO:0000313" key="3">
    <source>
        <dbReference type="Proteomes" id="UP000821866"/>
    </source>
</evidence>
<dbReference type="Proteomes" id="UP000821866">
    <property type="component" value="Chromosome 2"/>
</dbReference>
<feature type="region of interest" description="Disordered" evidence="1">
    <location>
        <begin position="238"/>
        <end position="289"/>
    </location>
</feature>
<feature type="region of interest" description="Disordered" evidence="1">
    <location>
        <begin position="331"/>
        <end position="371"/>
    </location>
</feature>
<feature type="compositionally biased region" description="Low complexity" evidence="1">
    <location>
        <begin position="245"/>
        <end position="257"/>
    </location>
</feature>
<sequence length="371" mass="41864">MEVKPRLRALVHCVGLLSRYFSQAQQEDETEAEALFRLRIDQSEGPDNKPSNMETDLLELLVHFRTQQESQHGKRLPTEARNESQGLDSKCHSKAKNTTTSRTMSGRQCKRLSAGKSKISLSKSAEGNDEAFDHDTQKPKLTKEGVVDIITRLRDFLRENGPSEEHELRKALSLSEVQMILDMDGTITAFLGRSQLFEVIYEDLHTFVYYNCTDDEDDRLAETFTEFLNDGIHQDGFADDDVRQGKSVHSSDSSVGVSAGGGGDNEPATCRRKNVSSQTSSLRQHYSRALQDKQQTYDAKIETQRCQSAQITELKSGLQNHDVKITQFKHRPNAISESQARQPQQIDNKIRTVDRTTPPRDLVPPRTTAKV</sequence>
<feature type="compositionally biased region" description="Polar residues" evidence="1">
    <location>
        <begin position="335"/>
        <end position="347"/>
    </location>
</feature>